<dbReference type="GO" id="GO:0051603">
    <property type="term" value="P:proteolysis involved in protein catabolic process"/>
    <property type="evidence" value="ECO:0007669"/>
    <property type="project" value="TreeGrafter"/>
</dbReference>
<evidence type="ECO:0000256" key="6">
    <source>
        <dbReference type="ARBA" id="ARBA00023049"/>
    </source>
</evidence>
<dbReference type="SUPFAM" id="SSF48452">
    <property type="entry name" value="TPR-like"/>
    <property type="match status" value="1"/>
</dbReference>
<keyword evidence="7" id="KW-0732">Signal</keyword>
<keyword evidence="4" id="KW-0378">Hydrolase</keyword>
<reference evidence="9" key="1">
    <citation type="submission" date="2020-02" db="EMBL/GenBank/DDBJ databases">
        <authorList>
            <person name="Chen W.-M."/>
        </authorList>
    </citation>
    <scope>NUCLEOTIDE SEQUENCE</scope>
    <source>
        <strain evidence="9">NBD-18</strain>
    </source>
</reference>
<dbReference type="GO" id="GO:0004222">
    <property type="term" value="F:metalloendopeptidase activity"/>
    <property type="evidence" value="ECO:0007669"/>
    <property type="project" value="InterPro"/>
</dbReference>
<dbReference type="EMBL" id="JAAGRN010000004">
    <property type="protein sequence ID" value="NDY83057.1"/>
    <property type="molecule type" value="Genomic_DNA"/>
</dbReference>
<evidence type="ECO:0000256" key="5">
    <source>
        <dbReference type="ARBA" id="ARBA00022833"/>
    </source>
</evidence>
<keyword evidence="6 9" id="KW-0482">Metalloprotease</keyword>
<proteinExistence type="predicted"/>
<name>A0A6B2R220_9BURK</name>
<dbReference type="InterPro" id="IPR011990">
    <property type="entry name" value="TPR-like_helical_dom_sf"/>
</dbReference>
<dbReference type="RefSeq" id="WP_163653596.1">
    <property type="nucleotide sequence ID" value="NZ_JAAGRN010000004.1"/>
</dbReference>
<evidence type="ECO:0000256" key="7">
    <source>
        <dbReference type="SAM" id="SignalP"/>
    </source>
</evidence>
<feature type="chain" id="PRO_5025692123" evidence="7">
    <location>
        <begin position="35"/>
        <end position="511"/>
    </location>
</feature>
<dbReference type="InterPro" id="IPR051156">
    <property type="entry name" value="Mito/Outer_Membr_Metalloprot"/>
</dbReference>
<gene>
    <name evidence="9" type="ORF">G3I67_07425</name>
</gene>
<organism evidence="9">
    <name type="scientific">Sheuella amnicola</name>
    <dbReference type="NCBI Taxonomy" id="2707330"/>
    <lineage>
        <taxon>Bacteria</taxon>
        <taxon>Pseudomonadati</taxon>
        <taxon>Pseudomonadota</taxon>
        <taxon>Betaproteobacteria</taxon>
        <taxon>Burkholderiales</taxon>
        <taxon>Alcaligenaceae</taxon>
        <taxon>Sheuella</taxon>
    </lineage>
</organism>
<evidence type="ECO:0000313" key="9">
    <source>
        <dbReference type="EMBL" id="NDY83057.1"/>
    </source>
</evidence>
<dbReference type="Gene3D" id="3.30.2010.10">
    <property type="entry name" value="Metalloproteases ('zincins'), catalytic domain"/>
    <property type="match status" value="1"/>
</dbReference>
<keyword evidence="3" id="KW-0479">Metal-binding</keyword>
<evidence type="ECO:0000256" key="3">
    <source>
        <dbReference type="ARBA" id="ARBA00022723"/>
    </source>
</evidence>
<feature type="domain" description="Peptidase M48" evidence="8">
    <location>
        <begin position="80"/>
        <end position="270"/>
    </location>
</feature>
<evidence type="ECO:0000256" key="1">
    <source>
        <dbReference type="ARBA" id="ARBA00001947"/>
    </source>
</evidence>
<dbReference type="GO" id="GO:0046872">
    <property type="term" value="F:metal ion binding"/>
    <property type="evidence" value="ECO:0007669"/>
    <property type="project" value="UniProtKB-KW"/>
</dbReference>
<dbReference type="PANTHER" id="PTHR22726">
    <property type="entry name" value="METALLOENDOPEPTIDASE OMA1"/>
    <property type="match status" value="1"/>
</dbReference>
<dbReference type="Pfam" id="PF01435">
    <property type="entry name" value="Peptidase_M48"/>
    <property type="match status" value="1"/>
</dbReference>
<dbReference type="AlphaFoldDB" id="A0A6B2R220"/>
<comment type="cofactor">
    <cofactor evidence="1">
        <name>Zn(2+)</name>
        <dbReference type="ChEBI" id="CHEBI:29105"/>
    </cofactor>
</comment>
<comment type="caution">
    <text evidence="9">The sequence shown here is derived from an EMBL/GenBank/DDBJ whole genome shotgun (WGS) entry which is preliminary data.</text>
</comment>
<dbReference type="InterPro" id="IPR001915">
    <property type="entry name" value="Peptidase_M48"/>
</dbReference>
<dbReference type="GO" id="GO:0016020">
    <property type="term" value="C:membrane"/>
    <property type="evidence" value="ECO:0007669"/>
    <property type="project" value="TreeGrafter"/>
</dbReference>
<evidence type="ECO:0000256" key="2">
    <source>
        <dbReference type="ARBA" id="ARBA00022670"/>
    </source>
</evidence>
<keyword evidence="5" id="KW-0862">Zinc</keyword>
<evidence type="ECO:0000256" key="4">
    <source>
        <dbReference type="ARBA" id="ARBA00022801"/>
    </source>
</evidence>
<sequence length="511" mass="55406">MTFRFSSLIFKRGVISLLIPALLNAPLVVAPAFAQPMGAPTLGPASASDLSPGLERKLGEAIMEQGRRDPDYIQDPDVSQYLNRMARKLAANAPGGAPEIEAFGVRDSTINAFAMPGGFIGVHTGLIVSAGTEAELAGVMAHEIAHVTQRHIARGLTQQSQSGHIALASIAAALMAAFIPGGGANLAAGLAAFGQAAAIEQQLGFSRDAEQEADRTGFEMLRKAGYDPNGMAVMFGRLMKASNLNEGRGGGVYASTHPLSIQRMTDMQNRLRQFPQTRYQASDEFWFVRARARVLQATDPKSLRLAIDAMEEEALVASRESGSLAGVRQAASWYGISLAQAALKDHAASVKSFARAQGLVTSSPFIELQKIDLDIAGKNIPAAYASAAAANKRWPDRRSFALRVAQTLQLMGKDREAATFLKEQIKRWPTDEPVLYQMLANSLEKTGDQVAARRQMARYYELMGALPAAVTQLQQARTLSTDFYEQSQIDVDVRQLSQKLVDNRRQLEKFK</sequence>
<evidence type="ECO:0000259" key="8">
    <source>
        <dbReference type="Pfam" id="PF01435"/>
    </source>
</evidence>
<protein>
    <submittedName>
        <fullName evidence="9">M48 family metalloprotease</fullName>
    </submittedName>
</protein>
<feature type="signal peptide" evidence="7">
    <location>
        <begin position="1"/>
        <end position="34"/>
    </location>
</feature>
<keyword evidence="2 9" id="KW-0645">Protease</keyword>
<accession>A0A6B2R220</accession>
<dbReference type="Gene3D" id="1.25.40.10">
    <property type="entry name" value="Tetratricopeptide repeat domain"/>
    <property type="match status" value="1"/>
</dbReference>
<dbReference type="PANTHER" id="PTHR22726:SF1">
    <property type="entry name" value="METALLOENDOPEPTIDASE OMA1, MITOCHONDRIAL"/>
    <property type="match status" value="1"/>
</dbReference>